<comment type="caution">
    <text evidence="3">The sequence shown here is derived from an EMBL/GenBank/DDBJ whole genome shotgun (WGS) entry which is preliminary data.</text>
</comment>
<feature type="region of interest" description="Disordered" evidence="1">
    <location>
        <begin position="325"/>
        <end position="344"/>
    </location>
</feature>
<feature type="transmembrane region" description="Helical" evidence="2">
    <location>
        <begin position="48"/>
        <end position="72"/>
    </location>
</feature>
<sequence length="344" mass="37611">MAWVFILACVFLSVNLIETTDRAVIAFALIAVGSAVGQLRDPNWDDRLIALLTVYLVIHLGGFIFQVGQFLLQGQILELHGLIFPSASRAYQIGTAARLSGFQIEPGTYAQWMLMATFLRCLLLRRIISPLTVAIVASTLVTLSLWAVIGAALFSAGAIIEAVFQSTVRNKFRATYLVLIFGVAFLIFFYSLPDATIRDSLTYLDVKADLTSTSGTDKVAAVGAIFERVFDVLIFGAPMGSRFCEACLSPQDVGIWANLIYYFGLLPTLAVVGLTAWSIASRWGPSYLPLLVALLSWKAQFYDPFLWIILGYALHPVARTAPTERVATGEGFEPRPTGTGNLRP</sequence>
<dbReference type="AlphaFoldDB" id="A0A1E5XJ81"/>
<evidence type="ECO:0000313" key="4">
    <source>
        <dbReference type="Proteomes" id="UP000095463"/>
    </source>
</evidence>
<protein>
    <submittedName>
        <fullName evidence="3">Uncharacterized protein</fullName>
    </submittedName>
</protein>
<keyword evidence="2" id="KW-0812">Transmembrane</keyword>
<dbReference type="Proteomes" id="UP000095463">
    <property type="component" value="Unassembled WGS sequence"/>
</dbReference>
<gene>
    <name evidence="3" type="ORF">VW23_004210</name>
</gene>
<feature type="transmembrane region" description="Helical" evidence="2">
    <location>
        <begin position="259"/>
        <end position="280"/>
    </location>
</feature>
<keyword evidence="4" id="KW-1185">Reference proteome</keyword>
<feature type="transmembrane region" description="Helical" evidence="2">
    <location>
        <begin position="176"/>
        <end position="193"/>
    </location>
</feature>
<keyword evidence="2" id="KW-1133">Transmembrane helix</keyword>
<accession>A0A1E5XJ81</accession>
<keyword evidence="2" id="KW-0472">Membrane</keyword>
<evidence type="ECO:0000313" key="3">
    <source>
        <dbReference type="EMBL" id="OEO28647.1"/>
    </source>
</evidence>
<reference evidence="3 4" key="1">
    <citation type="journal article" date="2015" name="Genome Announc.">
        <title>Genome Assemblies of Three Soil-Associated Devosia species: D. insulae, D. limi, and D. soli.</title>
        <authorList>
            <person name="Hassan Y.I."/>
            <person name="Lepp D."/>
            <person name="Zhou T."/>
        </authorList>
    </citation>
    <scope>NUCLEOTIDE SEQUENCE [LARGE SCALE GENOMIC DNA]</scope>
    <source>
        <strain evidence="3 4">DS-56</strain>
    </source>
</reference>
<evidence type="ECO:0000256" key="1">
    <source>
        <dbReference type="SAM" id="MobiDB-lite"/>
    </source>
</evidence>
<organism evidence="3 4">
    <name type="scientific">Devosia insulae DS-56</name>
    <dbReference type="NCBI Taxonomy" id="1116389"/>
    <lineage>
        <taxon>Bacteria</taxon>
        <taxon>Pseudomonadati</taxon>
        <taxon>Pseudomonadota</taxon>
        <taxon>Alphaproteobacteria</taxon>
        <taxon>Hyphomicrobiales</taxon>
        <taxon>Devosiaceae</taxon>
        <taxon>Devosia</taxon>
    </lineage>
</organism>
<dbReference type="EMBL" id="LAJE02000363">
    <property type="protein sequence ID" value="OEO28647.1"/>
    <property type="molecule type" value="Genomic_DNA"/>
</dbReference>
<evidence type="ECO:0000256" key="2">
    <source>
        <dbReference type="SAM" id="Phobius"/>
    </source>
</evidence>
<proteinExistence type="predicted"/>
<name>A0A1E5XJ81_9HYPH</name>